<feature type="region of interest" description="Disordered" evidence="1">
    <location>
        <begin position="21"/>
        <end position="73"/>
    </location>
</feature>
<feature type="compositionally biased region" description="Polar residues" evidence="1">
    <location>
        <begin position="139"/>
        <end position="154"/>
    </location>
</feature>
<protein>
    <submittedName>
        <fullName evidence="2">Uncharacterized protein</fullName>
    </submittedName>
</protein>
<dbReference type="EMBL" id="SRLO01003200">
    <property type="protein sequence ID" value="TNN31731.1"/>
    <property type="molecule type" value="Genomic_DNA"/>
</dbReference>
<feature type="region of interest" description="Disordered" evidence="1">
    <location>
        <begin position="237"/>
        <end position="277"/>
    </location>
</feature>
<reference evidence="2 3" key="1">
    <citation type="submission" date="2019-03" db="EMBL/GenBank/DDBJ databases">
        <title>First draft genome of Liparis tanakae, snailfish: a comprehensive survey of snailfish specific genes.</title>
        <authorList>
            <person name="Kim W."/>
            <person name="Song I."/>
            <person name="Jeong J.-H."/>
            <person name="Kim D."/>
            <person name="Kim S."/>
            <person name="Ryu S."/>
            <person name="Song J.Y."/>
            <person name="Lee S.K."/>
        </authorList>
    </citation>
    <scope>NUCLEOTIDE SEQUENCE [LARGE SCALE GENOMIC DNA]</scope>
    <source>
        <tissue evidence="2">Muscle</tissue>
    </source>
</reference>
<proteinExistence type="predicted"/>
<organism evidence="2 3">
    <name type="scientific">Liparis tanakae</name>
    <name type="common">Tanaka's snailfish</name>
    <dbReference type="NCBI Taxonomy" id="230148"/>
    <lineage>
        <taxon>Eukaryota</taxon>
        <taxon>Metazoa</taxon>
        <taxon>Chordata</taxon>
        <taxon>Craniata</taxon>
        <taxon>Vertebrata</taxon>
        <taxon>Euteleostomi</taxon>
        <taxon>Actinopterygii</taxon>
        <taxon>Neopterygii</taxon>
        <taxon>Teleostei</taxon>
        <taxon>Neoteleostei</taxon>
        <taxon>Acanthomorphata</taxon>
        <taxon>Eupercaria</taxon>
        <taxon>Perciformes</taxon>
        <taxon>Cottioidei</taxon>
        <taxon>Cottales</taxon>
        <taxon>Liparidae</taxon>
        <taxon>Liparis</taxon>
    </lineage>
</organism>
<evidence type="ECO:0000256" key="1">
    <source>
        <dbReference type="SAM" id="MobiDB-lite"/>
    </source>
</evidence>
<feature type="compositionally biased region" description="Basic and acidic residues" evidence="1">
    <location>
        <begin position="40"/>
        <end position="50"/>
    </location>
</feature>
<gene>
    <name evidence="2" type="ORF">EYF80_058112</name>
</gene>
<sequence>MERWPIAPDGYIPNSVIRGWGKKRKRLPQTDELDDLFSGGHREKARKKESECEEDVDEDEEEEVEEEEKAKVGMSERSVLLKESYIVRTKIRQQKTSDGGRMEVEPRRQTVGYGSTKAESFGTQDHLIHTTKRDPKLDSSFSEASISNPINPQHQPDFGPPEISPIRCNWILLCSTKYNNIGNQTQVPLDRRVLELHKKFKVYNKNSLGLGKTSIITEPPLAFPYSTVQSDSAGLKSDWRKNLHNPRQGFSSPPSARALPVESSNAGEFSPINPSLCPGEGAVHQRVVQRILMKDSLDPPSFHFHHVIPLNAQQTFFPLNPSGKTRYGRLQFDWMRGRDEGQLWLEPSRQRSALYDLSRST</sequence>
<evidence type="ECO:0000313" key="3">
    <source>
        <dbReference type="Proteomes" id="UP000314294"/>
    </source>
</evidence>
<name>A0A4Z2ET29_9TELE</name>
<dbReference type="AlphaFoldDB" id="A0A4Z2ET29"/>
<dbReference type="Proteomes" id="UP000314294">
    <property type="component" value="Unassembled WGS sequence"/>
</dbReference>
<dbReference type="OrthoDB" id="6262491at2759"/>
<comment type="caution">
    <text evidence="2">The sequence shown here is derived from an EMBL/GenBank/DDBJ whole genome shotgun (WGS) entry which is preliminary data.</text>
</comment>
<feature type="compositionally biased region" description="Acidic residues" evidence="1">
    <location>
        <begin position="51"/>
        <end position="67"/>
    </location>
</feature>
<feature type="region of interest" description="Disordered" evidence="1">
    <location>
        <begin position="136"/>
        <end position="159"/>
    </location>
</feature>
<evidence type="ECO:0000313" key="2">
    <source>
        <dbReference type="EMBL" id="TNN31731.1"/>
    </source>
</evidence>
<keyword evidence="3" id="KW-1185">Reference proteome</keyword>
<accession>A0A4Z2ET29</accession>